<feature type="compositionally biased region" description="Polar residues" evidence="4">
    <location>
        <begin position="33"/>
        <end position="44"/>
    </location>
</feature>
<evidence type="ECO:0000256" key="2">
    <source>
        <dbReference type="ARBA" id="ARBA00022670"/>
    </source>
</evidence>
<dbReference type="InterPro" id="IPR009003">
    <property type="entry name" value="Peptidase_S1_PA"/>
</dbReference>
<protein>
    <submittedName>
        <fullName evidence="6">Trypsin-like peptidase domain-containing protein</fullName>
    </submittedName>
</protein>
<sequence>MLAIGGCEAVAKRQEPANPSVAEQRESPKPPAQTANSSTAAPMVNNPNFIADAVERVGPSVVRINALKRVNGDVDPFRQFFGEGGMPEEKVREGSGSGFILTSNGRVLTNAHVVEGADEVEVKLKDGRSFKGKVVGLDTVTDIAAIKIAANELPAVTIGNSDQLTPGNWAIAIGNPLGLDNTVTAGIISALGRSSREVGISDKRVSFIQTDAAINPGNSGGPLLNDRGEVIGVNTAIRANAQGLGFAIPMSTAQRIADQLFAQGKASHPFLGIQMLDLTPQLKQRLNENAELDFKVTQDQGVLVVLVGRNTPALTAGMKPGDILKKIEETEIKEAEDVRDRLDRAKVGEPVSVTVDRQGQTVVLKVTPVNLPPRS</sequence>
<accession>A0A928VGU6</accession>
<gene>
    <name evidence="6" type="ORF">IQ266_01095</name>
</gene>
<evidence type="ECO:0000256" key="1">
    <source>
        <dbReference type="ARBA" id="ARBA00010541"/>
    </source>
</evidence>
<dbReference type="PRINTS" id="PR00834">
    <property type="entry name" value="PROTEASES2C"/>
</dbReference>
<evidence type="ECO:0000259" key="5">
    <source>
        <dbReference type="SMART" id="SM00228"/>
    </source>
</evidence>
<evidence type="ECO:0000256" key="3">
    <source>
        <dbReference type="ARBA" id="ARBA00022801"/>
    </source>
</evidence>
<dbReference type="Pfam" id="PF13180">
    <property type="entry name" value="PDZ_2"/>
    <property type="match status" value="1"/>
</dbReference>
<reference evidence="6" key="1">
    <citation type="submission" date="2020-10" db="EMBL/GenBank/DDBJ databases">
        <authorList>
            <person name="Castelo-Branco R."/>
            <person name="Eusebio N."/>
            <person name="Adriana R."/>
            <person name="Vieira A."/>
            <person name="Brugerolle De Fraissinette N."/>
            <person name="Rezende De Castro R."/>
            <person name="Schneider M.P."/>
            <person name="Vasconcelos V."/>
            <person name="Leao P.N."/>
        </authorList>
    </citation>
    <scope>NUCLEOTIDE SEQUENCE</scope>
    <source>
        <strain evidence="6">LEGE 11480</strain>
    </source>
</reference>
<feature type="domain" description="PDZ" evidence="5">
    <location>
        <begin position="269"/>
        <end position="359"/>
    </location>
</feature>
<dbReference type="Pfam" id="PF13365">
    <property type="entry name" value="Trypsin_2"/>
    <property type="match status" value="1"/>
</dbReference>
<evidence type="ECO:0000313" key="7">
    <source>
        <dbReference type="Proteomes" id="UP000625316"/>
    </source>
</evidence>
<dbReference type="SUPFAM" id="SSF50494">
    <property type="entry name" value="Trypsin-like serine proteases"/>
    <property type="match status" value="1"/>
</dbReference>
<dbReference type="GO" id="GO:0006508">
    <property type="term" value="P:proteolysis"/>
    <property type="evidence" value="ECO:0007669"/>
    <property type="project" value="UniProtKB-KW"/>
</dbReference>
<dbReference type="AlphaFoldDB" id="A0A928VGU6"/>
<dbReference type="PANTHER" id="PTHR22939">
    <property type="entry name" value="SERINE PROTEASE FAMILY S1C HTRA-RELATED"/>
    <property type="match status" value="1"/>
</dbReference>
<keyword evidence="7" id="KW-1185">Reference proteome</keyword>
<dbReference type="InterPro" id="IPR001940">
    <property type="entry name" value="Peptidase_S1C"/>
</dbReference>
<dbReference type="InterPro" id="IPR036034">
    <property type="entry name" value="PDZ_sf"/>
</dbReference>
<dbReference type="Gene3D" id="2.40.10.120">
    <property type="match status" value="1"/>
</dbReference>
<dbReference type="Proteomes" id="UP000625316">
    <property type="component" value="Unassembled WGS sequence"/>
</dbReference>
<dbReference type="InterPro" id="IPR001478">
    <property type="entry name" value="PDZ"/>
</dbReference>
<dbReference type="Gene3D" id="2.30.42.10">
    <property type="match status" value="1"/>
</dbReference>
<dbReference type="SMART" id="SM00228">
    <property type="entry name" value="PDZ"/>
    <property type="match status" value="1"/>
</dbReference>
<name>A0A928VGU6_9CYAN</name>
<dbReference type="PANTHER" id="PTHR22939:SF129">
    <property type="entry name" value="SERINE PROTEASE HTRA2, MITOCHONDRIAL"/>
    <property type="match status" value="1"/>
</dbReference>
<organism evidence="6 7">
    <name type="scientific">Romeriopsis navalis LEGE 11480</name>
    <dbReference type="NCBI Taxonomy" id="2777977"/>
    <lineage>
        <taxon>Bacteria</taxon>
        <taxon>Bacillati</taxon>
        <taxon>Cyanobacteriota</taxon>
        <taxon>Cyanophyceae</taxon>
        <taxon>Leptolyngbyales</taxon>
        <taxon>Leptolyngbyaceae</taxon>
        <taxon>Romeriopsis</taxon>
        <taxon>Romeriopsis navalis</taxon>
    </lineage>
</organism>
<dbReference type="SUPFAM" id="SSF50156">
    <property type="entry name" value="PDZ domain-like"/>
    <property type="match status" value="1"/>
</dbReference>
<dbReference type="NCBIfam" id="NF041521">
    <property type="entry name" value="HhoA_HhoB_HtrA"/>
    <property type="match status" value="1"/>
</dbReference>
<keyword evidence="2" id="KW-0645">Protease</keyword>
<comment type="similarity">
    <text evidence="1">Belongs to the peptidase S1C family.</text>
</comment>
<evidence type="ECO:0000256" key="4">
    <source>
        <dbReference type="SAM" id="MobiDB-lite"/>
    </source>
</evidence>
<comment type="caution">
    <text evidence="6">The sequence shown here is derived from an EMBL/GenBank/DDBJ whole genome shotgun (WGS) entry which is preliminary data.</text>
</comment>
<evidence type="ECO:0000313" key="6">
    <source>
        <dbReference type="EMBL" id="MBE9028348.1"/>
    </source>
</evidence>
<keyword evidence="3" id="KW-0378">Hydrolase</keyword>
<dbReference type="GO" id="GO:0004252">
    <property type="term" value="F:serine-type endopeptidase activity"/>
    <property type="evidence" value="ECO:0007669"/>
    <property type="project" value="InterPro"/>
</dbReference>
<dbReference type="InterPro" id="IPR048172">
    <property type="entry name" value="HhoA_HhoB_HtrA-like"/>
</dbReference>
<dbReference type="EMBL" id="JADEXQ010000002">
    <property type="protein sequence ID" value="MBE9028348.1"/>
    <property type="molecule type" value="Genomic_DNA"/>
</dbReference>
<feature type="region of interest" description="Disordered" evidence="4">
    <location>
        <begin position="1"/>
        <end position="44"/>
    </location>
</feature>
<proteinExistence type="inferred from homology"/>